<dbReference type="EMBL" id="FJOG01000019">
    <property type="protein sequence ID" value="CZR61766.1"/>
    <property type="molecule type" value="Genomic_DNA"/>
</dbReference>
<name>A0A1L7X9U8_9HELO</name>
<organism evidence="1 2">
    <name type="scientific">Phialocephala subalpina</name>
    <dbReference type="NCBI Taxonomy" id="576137"/>
    <lineage>
        <taxon>Eukaryota</taxon>
        <taxon>Fungi</taxon>
        <taxon>Dikarya</taxon>
        <taxon>Ascomycota</taxon>
        <taxon>Pezizomycotina</taxon>
        <taxon>Leotiomycetes</taxon>
        <taxon>Helotiales</taxon>
        <taxon>Mollisiaceae</taxon>
        <taxon>Phialocephala</taxon>
        <taxon>Phialocephala fortinii species complex</taxon>
    </lineage>
</organism>
<accession>A0A1L7X9U8</accession>
<sequence>MSSSSSKKRKGCIRCGCDSDHASELEEEWKLKQHRTVAAKIAMFSPTISIFVGTKKQVFQAQKDLLTLHSHYFKDLFCTYMSLIKPRPGLVECWELGNFLRAPAYQNMCMYRTQKYAMDSGASWPRIHDVQTIHEICGKGSKMRKFAAHSVASKKPFESCEEGSQECLEWTKLLQDWPDLAVEIAKVTGKDWFGENPWDDEFLRAYLEDEPDLEVEWDKQILASRSLEDIREAATKEKCTGSMIELDHLERNKPRKKS</sequence>
<evidence type="ECO:0000313" key="1">
    <source>
        <dbReference type="EMBL" id="CZR61766.1"/>
    </source>
</evidence>
<gene>
    <name evidence="1" type="ORF">PAC_11663</name>
</gene>
<dbReference type="OrthoDB" id="1022638at2759"/>
<keyword evidence="2" id="KW-1185">Reference proteome</keyword>
<dbReference type="AlphaFoldDB" id="A0A1L7X9U8"/>
<protein>
    <recommendedName>
        <fullName evidence="3">BTB domain-containing protein</fullName>
    </recommendedName>
</protein>
<evidence type="ECO:0000313" key="2">
    <source>
        <dbReference type="Proteomes" id="UP000184330"/>
    </source>
</evidence>
<dbReference type="Proteomes" id="UP000184330">
    <property type="component" value="Unassembled WGS sequence"/>
</dbReference>
<proteinExistence type="predicted"/>
<evidence type="ECO:0008006" key="3">
    <source>
        <dbReference type="Google" id="ProtNLM"/>
    </source>
</evidence>
<reference evidence="1 2" key="1">
    <citation type="submission" date="2016-03" db="EMBL/GenBank/DDBJ databases">
        <authorList>
            <person name="Ploux O."/>
        </authorList>
    </citation>
    <scope>NUCLEOTIDE SEQUENCE [LARGE SCALE GENOMIC DNA]</scope>
    <source>
        <strain evidence="1 2">UAMH 11012</strain>
    </source>
</reference>